<dbReference type="AlphaFoldDB" id="A0A5P1ESA9"/>
<dbReference type="CDD" id="cd14702">
    <property type="entry name" value="bZIP_plant_GBF1"/>
    <property type="match status" value="1"/>
</dbReference>
<dbReference type="InterPro" id="IPR045314">
    <property type="entry name" value="bZIP_plant_GBF1"/>
</dbReference>
<keyword evidence="10" id="KW-1185">Reference proteome</keyword>
<dbReference type="PROSITE" id="PS50217">
    <property type="entry name" value="BZIP"/>
    <property type="match status" value="1"/>
</dbReference>
<dbReference type="Gramene" id="ONK67451">
    <property type="protein sequence ID" value="ONK67451"/>
    <property type="gene ID" value="A4U43_C05F200"/>
</dbReference>
<evidence type="ECO:0000256" key="7">
    <source>
        <dbReference type="SAM" id="MobiDB-lite"/>
    </source>
</evidence>
<dbReference type="PANTHER" id="PTHR46408:SF10">
    <property type="entry name" value="BASIC LEUCINE ZIPPER 63"/>
    <property type="match status" value="1"/>
</dbReference>
<accession>A0A5P1ESA9</accession>
<comment type="subcellular location">
    <subcellularLocation>
        <location evidence="1">Nucleus</location>
    </subcellularLocation>
</comment>
<evidence type="ECO:0000256" key="1">
    <source>
        <dbReference type="ARBA" id="ARBA00004123"/>
    </source>
</evidence>
<gene>
    <name evidence="9" type="ORF">A4U43_C05F200</name>
</gene>
<dbReference type="Proteomes" id="UP000243459">
    <property type="component" value="Chromosome 5"/>
</dbReference>
<reference evidence="10" key="1">
    <citation type="journal article" date="2017" name="Nat. Commun.">
        <title>The asparagus genome sheds light on the origin and evolution of a young Y chromosome.</title>
        <authorList>
            <person name="Harkess A."/>
            <person name="Zhou J."/>
            <person name="Xu C."/>
            <person name="Bowers J.E."/>
            <person name="Van der Hulst R."/>
            <person name="Ayyampalayam S."/>
            <person name="Mercati F."/>
            <person name="Riccardi P."/>
            <person name="McKain M.R."/>
            <person name="Kakrana A."/>
            <person name="Tang H."/>
            <person name="Ray J."/>
            <person name="Groenendijk J."/>
            <person name="Arikit S."/>
            <person name="Mathioni S.M."/>
            <person name="Nakano M."/>
            <person name="Shan H."/>
            <person name="Telgmann-Rauber A."/>
            <person name="Kanno A."/>
            <person name="Yue Z."/>
            <person name="Chen H."/>
            <person name="Li W."/>
            <person name="Chen Y."/>
            <person name="Xu X."/>
            <person name="Zhang Y."/>
            <person name="Luo S."/>
            <person name="Chen H."/>
            <person name="Gao J."/>
            <person name="Mao Z."/>
            <person name="Pires J.C."/>
            <person name="Luo M."/>
            <person name="Kudrna D."/>
            <person name="Wing R.A."/>
            <person name="Meyers B.C."/>
            <person name="Yi K."/>
            <person name="Kong H."/>
            <person name="Lavrijsen P."/>
            <person name="Sunseri F."/>
            <person name="Falavigna A."/>
            <person name="Ye Y."/>
            <person name="Leebens-Mack J.H."/>
            <person name="Chen G."/>
        </authorList>
    </citation>
    <scope>NUCLEOTIDE SEQUENCE [LARGE SCALE GENOMIC DNA]</scope>
    <source>
        <strain evidence="10">cv. DH0086</strain>
    </source>
</reference>
<dbReference type="GO" id="GO:0005634">
    <property type="term" value="C:nucleus"/>
    <property type="evidence" value="ECO:0007669"/>
    <property type="project" value="UniProtKB-SubCell"/>
</dbReference>
<dbReference type="SMART" id="SM00338">
    <property type="entry name" value="BRLZ"/>
    <property type="match status" value="1"/>
</dbReference>
<evidence type="ECO:0000259" key="8">
    <source>
        <dbReference type="PROSITE" id="PS50217"/>
    </source>
</evidence>
<feature type="region of interest" description="Disordered" evidence="7">
    <location>
        <begin position="22"/>
        <end position="56"/>
    </location>
</feature>
<keyword evidence="4" id="KW-0804">Transcription</keyword>
<evidence type="ECO:0000256" key="6">
    <source>
        <dbReference type="SAM" id="Coils"/>
    </source>
</evidence>
<evidence type="ECO:0000256" key="5">
    <source>
        <dbReference type="ARBA" id="ARBA00023242"/>
    </source>
</evidence>
<evidence type="ECO:0000256" key="4">
    <source>
        <dbReference type="ARBA" id="ARBA00023163"/>
    </source>
</evidence>
<evidence type="ECO:0000313" key="9">
    <source>
        <dbReference type="EMBL" id="ONK67451.1"/>
    </source>
</evidence>
<dbReference type="GO" id="GO:0003677">
    <property type="term" value="F:DNA binding"/>
    <property type="evidence" value="ECO:0007669"/>
    <property type="project" value="UniProtKB-KW"/>
</dbReference>
<dbReference type="InterPro" id="IPR046347">
    <property type="entry name" value="bZIP_sf"/>
</dbReference>
<organism evidence="9 10">
    <name type="scientific">Asparagus officinalis</name>
    <name type="common">Garden asparagus</name>
    <dbReference type="NCBI Taxonomy" id="4686"/>
    <lineage>
        <taxon>Eukaryota</taxon>
        <taxon>Viridiplantae</taxon>
        <taxon>Streptophyta</taxon>
        <taxon>Embryophyta</taxon>
        <taxon>Tracheophyta</taxon>
        <taxon>Spermatophyta</taxon>
        <taxon>Magnoliopsida</taxon>
        <taxon>Liliopsida</taxon>
        <taxon>Asparagales</taxon>
        <taxon>Asparagaceae</taxon>
        <taxon>Asparagoideae</taxon>
        <taxon>Asparagus</taxon>
    </lineage>
</organism>
<feature type="domain" description="BZIP" evidence="8">
    <location>
        <begin position="187"/>
        <end position="242"/>
    </location>
</feature>
<evidence type="ECO:0000313" key="10">
    <source>
        <dbReference type="Proteomes" id="UP000243459"/>
    </source>
</evidence>
<feature type="compositionally biased region" description="Acidic residues" evidence="7">
    <location>
        <begin position="168"/>
        <end position="181"/>
    </location>
</feature>
<feature type="compositionally biased region" description="Polar residues" evidence="7">
    <location>
        <begin position="109"/>
        <end position="130"/>
    </location>
</feature>
<dbReference type="PROSITE" id="PS00036">
    <property type="entry name" value="BZIP_BASIC"/>
    <property type="match status" value="1"/>
</dbReference>
<dbReference type="Pfam" id="PF00170">
    <property type="entry name" value="bZIP_1"/>
    <property type="match status" value="1"/>
</dbReference>
<evidence type="ECO:0000256" key="3">
    <source>
        <dbReference type="ARBA" id="ARBA00023125"/>
    </source>
</evidence>
<name>A0A5P1ESA9_ASPOF</name>
<protein>
    <recommendedName>
        <fullName evidence="8">BZIP domain-containing protein</fullName>
    </recommendedName>
</protein>
<proteinExistence type="predicted"/>
<feature type="coiled-coil region" evidence="6">
    <location>
        <begin position="198"/>
        <end position="232"/>
    </location>
</feature>
<sequence>MMNRSPSEWFFQKFLEEEAVRSNLNPNPSPNPNIACASSAVSSNLSSSRRDGGDDEVVEIKKPLIAAVGSVPSSSDPTADVDPGEYAAMLKQKLDMYCHAVAIARGTGITPQDSSLADSKSPASDSSQLEPQALVNGGGSNGVSALPIVQNSGTQGRPATSGSSREQTDDEDLEGETEMTDNMDPADAKRVRRMLSNRESARRSRRRKQAHLSELEAQVSQLRVENSALLKRLTDINQKYNEASVDNRILKADVETLRAKILTRHPYKPLTSRIVSPLLSSRFFVVVVRLISGHPPFS</sequence>
<feature type="compositionally biased region" description="Low complexity" evidence="7">
    <location>
        <begin position="22"/>
        <end position="47"/>
    </location>
</feature>
<keyword evidence="5" id="KW-0539">Nucleus</keyword>
<dbReference type="Gene3D" id="1.20.5.170">
    <property type="match status" value="1"/>
</dbReference>
<dbReference type="SUPFAM" id="SSF57959">
    <property type="entry name" value="Leucine zipper domain"/>
    <property type="match status" value="1"/>
</dbReference>
<dbReference type="EMBL" id="CM007385">
    <property type="protein sequence ID" value="ONK67451.1"/>
    <property type="molecule type" value="Genomic_DNA"/>
</dbReference>
<keyword evidence="2" id="KW-0805">Transcription regulation</keyword>
<feature type="compositionally biased region" description="Polar residues" evidence="7">
    <location>
        <begin position="149"/>
        <end position="165"/>
    </location>
</feature>
<dbReference type="PANTHER" id="PTHR46408">
    <property type="entry name" value="BASIC LEUCINE ZIPPER 63"/>
    <property type="match status" value="1"/>
</dbReference>
<keyword evidence="6" id="KW-0175">Coiled coil</keyword>
<dbReference type="OMA" id="YCKERMV"/>
<dbReference type="GO" id="GO:0003700">
    <property type="term" value="F:DNA-binding transcription factor activity"/>
    <property type="evidence" value="ECO:0007669"/>
    <property type="project" value="InterPro"/>
</dbReference>
<keyword evidence="3" id="KW-0238">DNA-binding</keyword>
<dbReference type="InterPro" id="IPR004827">
    <property type="entry name" value="bZIP"/>
</dbReference>
<feature type="region of interest" description="Disordered" evidence="7">
    <location>
        <begin position="109"/>
        <end position="189"/>
    </location>
</feature>
<evidence type="ECO:0000256" key="2">
    <source>
        <dbReference type="ARBA" id="ARBA00023015"/>
    </source>
</evidence>
<dbReference type="FunFam" id="1.20.5.170:FF:000020">
    <property type="entry name" value="BZIP transcription factor"/>
    <property type="match status" value="1"/>
</dbReference>